<dbReference type="AlphaFoldDB" id="A0A1A3GLR9"/>
<proteinExistence type="predicted"/>
<comment type="caution">
    <text evidence="2">The sequence shown here is derived from an EMBL/GenBank/DDBJ whole genome shotgun (WGS) entry which is preliminary data.</text>
</comment>
<sequence>MWRRRWPKIVGGILIGVLLGLVGWLGFEARAVKGNLEQARAEALQTKDALSKGHVEAAAQHAAAVRARAQDARDATRSVPWALAARLPWLGSPFESVQQISNVVLGFANDVLEPSARVGLALSPDRLFSGSRLDVQLLRREEPTLSKISADAKRLDGDAAAIEKPTYLSVVDDARSKLQAQISSVAGILDTTALAARLAPSMMGADGPTTYFMGFQTNAEARGTGGIIGGFGILRFDDGAPTVETLGANTALEGRFHPIDLGAEYSADYGFTNPTTDIRNSNLSSNFPYAAQIWKSMWSQESGVNVDGVIALDPVALSYILGAIGPVRMSDGEEITKDNVVELTESTAYSRFPTDQAARKKYLQDIAAEVVKKMTRSIQSPRDLLTALGKAIGERRIAVWSASEANQKLLTQTPLAHEIPDDAAPYAEIVVNNLAGNKMDYYLRRTITYTADRCSEAMRNSTVTVKLTSAAPDTPLPEYVGGLLGLRRDIPITMPNGSMLTSVRLIATKGAKLVSVFANNQQIPAFTGQERGHPTFEVQVAIPPRQSGELTFHLSEPTAPGEPRVPVQPLADPVTADVRVPACS</sequence>
<dbReference type="Pfam" id="PF13196">
    <property type="entry name" value="DUF4012"/>
    <property type="match status" value="1"/>
</dbReference>
<dbReference type="STRING" id="56689.GCA_001291445_02751"/>
<protein>
    <recommendedName>
        <fullName evidence="4">DUF4012 domain-containing protein</fullName>
    </recommendedName>
</protein>
<reference evidence="3" key="1">
    <citation type="submission" date="2016-06" db="EMBL/GenBank/DDBJ databases">
        <authorList>
            <person name="Sutton G."/>
            <person name="Brinkac L."/>
            <person name="Sanka R."/>
            <person name="Adams M."/>
            <person name="Lau E."/>
            <person name="Garcia-Basteiro A."/>
            <person name="Lopez-Varela E."/>
            <person name="Palencia S."/>
        </authorList>
    </citation>
    <scope>NUCLEOTIDE SEQUENCE [LARGE SCALE GENOMIC DNA]</scope>
    <source>
        <strain evidence="3">1127319.6</strain>
    </source>
</reference>
<evidence type="ECO:0000313" key="2">
    <source>
        <dbReference type="EMBL" id="OBJ36304.1"/>
    </source>
</evidence>
<keyword evidence="1" id="KW-0472">Membrane</keyword>
<organism evidence="2 3">
    <name type="scientific">Mycolicibacterium mucogenicum</name>
    <name type="common">Mycobacterium mucogenicum</name>
    <dbReference type="NCBI Taxonomy" id="56689"/>
    <lineage>
        <taxon>Bacteria</taxon>
        <taxon>Bacillati</taxon>
        <taxon>Actinomycetota</taxon>
        <taxon>Actinomycetes</taxon>
        <taxon>Mycobacteriales</taxon>
        <taxon>Mycobacteriaceae</taxon>
        <taxon>Mycolicibacterium</taxon>
    </lineage>
</organism>
<keyword evidence="1" id="KW-0812">Transmembrane</keyword>
<keyword evidence="1" id="KW-1133">Transmembrane helix</keyword>
<accession>A0A1A3GLR9</accession>
<dbReference type="EMBL" id="LZLC01000250">
    <property type="protein sequence ID" value="OBJ36304.1"/>
    <property type="molecule type" value="Genomic_DNA"/>
</dbReference>
<evidence type="ECO:0000256" key="1">
    <source>
        <dbReference type="SAM" id="Phobius"/>
    </source>
</evidence>
<dbReference type="InterPro" id="IPR025101">
    <property type="entry name" value="DUF4012"/>
</dbReference>
<evidence type="ECO:0008006" key="4">
    <source>
        <dbReference type="Google" id="ProtNLM"/>
    </source>
</evidence>
<gene>
    <name evidence="2" type="ORF">A5630_07310</name>
</gene>
<name>A0A1A3GLR9_MYCMU</name>
<feature type="transmembrane region" description="Helical" evidence="1">
    <location>
        <begin position="9"/>
        <end position="27"/>
    </location>
</feature>
<evidence type="ECO:0000313" key="3">
    <source>
        <dbReference type="Proteomes" id="UP000093898"/>
    </source>
</evidence>
<dbReference type="Proteomes" id="UP000093898">
    <property type="component" value="Unassembled WGS sequence"/>
</dbReference>